<keyword evidence="2" id="KW-1185">Reference proteome</keyword>
<organism evidence="1 2">
    <name type="scientific">Pleurodeles waltl</name>
    <name type="common">Iberian ribbed newt</name>
    <dbReference type="NCBI Taxonomy" id="8319"/>
    <lineage>
        <taxon>Eukaryota</taxon>
        <taxon>Metazoa</taxon>
        <taxon>Chordata</taxon>
        <taxon>Craniata</taxon>
        <taxon>Vertebrata</taxon>
        <taxon>Euteleostomi</taxon>
        <taxon>Amphibia</taxon>
        <taxon>Batrachia</taxon>
        <taxon>Caudata</taxon>
        <taxon>Salamandroidea</taxon>
        <taxon>Salamandridae</taxon>
        <taxon>Pleurodelinae</taxon>
        <taxon>Pleurodeles</taxon>
    </lineage>
</organism>
<gene>
    <name evidence="1" type="ORF">NDU88_001627</name>
</gene>
<evidence type="ECO:0000313" key="2">
    <source>
        <dbReference type="Proteomes" id="UP001066276"/>
    </source>
</evidence>
<name>A0AAV7KTB9_PLEWA</name>
<dbReference type="Proteomes" id="UP001066276">
    <property type="component" value="Chromosome 12"/>
</dbReference>
<protein>
    <submittedName>
        <fullName evidence="1">Uncharacterized protein</fullName>
    </submittedName>
</protein>
<accession>A0AAV7KTB9</accession>
<dbReference type="AlphaFoldDB" id="A0AAV7KTB9"/>
<dbReference type="EMBL" id="JANPWB010000016">
    <property type="protein sequence ID" value="KAJ1081445.1"/>
    <property type="molecule type" value="Genomic_DNA"/>
</dbReference>
<reference evidence="1" key="1">
    <citation type="journal article" date="2022" name="bioRxiv">
        <title>Sequencing and chromosome-scale assembly of the giantPleurodeles waltlgenome.</title>
        <authorList>
            <person name="Brown T."/>
            <person name="Elewa A."/>
            <person name="Iarovenko S."/>
            <person name="Subramanian E."/>
            <person name="Araus A.J."/>
            <person name="Petzold A."/>
            <person name="Susuki M."/>
            <person name="Suzuki K.-i.T."/>
            <person name="Hayashi T."/>
            <person name="Toyoda A."/>
            <person name="Oliveira C."/>
            <person name="Osipova E."/>
            <person name="Leigh N.D."/>
            <person name="Simon A."/>
            <person name="Yun M.H."/>
        </authorList>
    </citation>
    <scope>NUCLEOTIDE SEQUENCE</scope>
    <source>
        <strain evidence="1">20211129_DDA</strain>
        <tissue evidence="1">Liver</tissue>
    </source>
</reference>
<evidence type="ECO:0000313" key="1">
    <source>
        <dbReference type="EMBL" id="KAJ1081445.1"/>
    </source>
</evidence>
<sequence length="268" mass="29882">MFLILLYFNFQDDLLDYEDDQDMEDGEIQEELSESNVREKPKGNMGMLSNEGRRFVFLQNLPHRTVQRIQRGRREWRAPSGGLVSKGEKPGVLGERQKKVIWLVSVAMENSSGVPVPKGLVNLGGKDIPSQTNNEGVKGVSDDNLALVCNIAGVSDGKSVSGFKDAPLSESSGAKEGTLFSGSIKSKKLPFMVVSMPFGVHLTQAMKDKICNGEFVDVFQLLHREIQAKEGLKEEEWELARRPKVTTSTENWMSAFFIIASVYCERHP</sequence>
<comment type="caution">
    <text evidence="1">The sequence shown here is derived from an EMBL/GenBank/DDBJ whole genome shotgun (WGS) entry which is preliminary data.</text>
</comment>
<proteinExistence type="predicted"/>